<accession>A0A2J8UR62</accession>
<proteinExistence type="predicted"/>
<organism evidence="2">
    <name type="scientific">Pongo abelii</name>
    <name type="common">Sumatran orangutan</name>
    <name type="synonym">Pongo pygmaeus abelii</name>
    <dbReference type="NCBI Taxonomy" id="9601"/>
    <lineage>
        <taxon>Eukaryota</taxon>
        <taxon>Metazoa</taxon>
        <taxon>Chordata</taxon>
        <taxon>Craniata</taxon>
        <taxon>Vertebrata</taxon>
        <taxon>Euteleostomi</taxon>
        <taxon>Mammalia</taxon>
        <taxon>Eutheria</taxon>
        <taxon>Euarchontoglires</taxon>
        <taxon>Primates</taxon>
        <taxon>Haplorrhini</taxon>
        <taxon>Catarrhini</taxon>
        <taxon>Hominidae</taxon>
        <taxon>Pongo</taxon>
    </lineage>
</organism>
<evidence type="ECO:0000313" key="2">
    <source>
        <dbReference type="EMBL" id="PNJ47751.1"/>
    </source>
</evidence>
<reference evidence="2" key="1">
    <citation type="submission" date="2017-12" db="EMBL/GenBank/DDBJ databases">
        <title>High-resolution comparative analysis of great ape genomes.</title>
        <authorList>
            <person name="Pollen A."/>
            <person name="Hastie A."/>
            <person name="Hormozdiari F."/>
            <person name="Dougherty M."/>
            <person name="Liu R."/>
            <person name="Chaisson M."/>
            <person name="Hoppe E."/>
            <person name="Hill C."/>
            <person name="Pang A."/>
            <person name="Hillier L."/>
            <person name="Baker C."/>
            <person name="Armstrong J."/>
            <person name="Shendure J."/>
            <person name="Paten B."/>
            <person name="Wilson R."/>
            <person name="Chao H."/>
            <person name="Schneider V."/>
            <person name="Ventura M."/>
            <person name="Kronenberg Z."/>
            <person name="Murali S."/>
            <person name="Gordon D."/>
            <person name="Cantsilieris S."/>
            <person name="Munson K."/>
            <person name="Nelson B."/>
            <person name="Raja A."/>
            <person name="Underwood J."/>
            <person name="Diekhans M."/>
            <person name="Fiddes I."/>
            <person name="Haussler D."/>
            <person name="Eichler E."/>
        </authorList>
    </citation>
    <scope>NUCLEOTIDE SEQUENCE [LARGE SCALE GENOMIC DNA]</scope>
    <source>
        <strain evidence="2">Susie</strain>
    </source>
</reference>
<sequence>MAAASRARVAYLLRQLQRAAPWTFTFWENNRLCL</sequence>
<dbReference type="EMBL" id="NDHI03003448">
    <property type="protein sequence ID" value="PNJ47748.1"/>
    <property type="molecule type" value="Genomic_DNA"/>
</dbReference>
<evidence type="ECO:0000313" key="1">
    <source>
        <dbReference type="EMBL" id="PNJ47748.1"/>
    </source>
</evidence>
<protein>
    <submittedName>
        <fullName evidence="1">ADHFE1 isoform 11</fullName>
    </submittedName>
    <submittedName>
        <fullName evidence="2">ADHFE1 isoform 15</fullName>
    </submittedName>
</protein>
<dbReference type="EMBL" id="NDHI03003448">
    <property type="protein sequence ID" value="PNJ47751.1"/>
    <property type="molecule type" value="Genomic_DNA"/>
</dbReference>
<gene>
    <name evidence="2" type="ORF">CR201_G0025995</name>
</gene>
<comment type="caution">
    <text evidence="2">The sequence shown here is derived from an EMBL/GenBank/DDBJ whole genome shotgun (WGS) entry which is preliminary data.</text>
</comment>
<dbReference type="AlphaFoldDB" id="A0A2J8UR62"/>
<name>A0A2J8UR62_PONAB</name>